<keyword evidence="1" id="KW-0472">Membrane</keyword>
<dbReference type="RefSeq" id="WP_377090823.1">
    <property type="nucleotide sequence ID" value="NZ_JBHSJL010000014.1"/>
</dbReference>
<evidence type="ECO:0008006" key="4">
    <source>
        <dbReference type="Google" id="ProtNLM"/>
    </source>
</evidence>
<keyword evidence="1" id="KW-0812">Transmembrane</keyword>
<dbReference type="EMBL" id="JBHUJB010000043">
    <property type="protein sequence ID" value="MFD2159305.1"/>
    <property type="molecule type" value="Genomic_DNA"/>
</dbReference>
<gene>
    <name evidence="2" type="ORF">ACFSW8_10380</name>
</gene>
<proteinExistence type="predicted"/>
<organism evidence="2 3">
    <name type="scientific">Rubritalea tangerina</name>
    <dbReference type="NCBI Taxonomy" id="430798"/>
    <lineage>
        <taxon>Bacteria</taxon>
        <taxon>Pseudomonadati</taxon>
        <taxon>Verrucomicrobiota</taxon>
        <taxon>Verrucomicrobiia</taxon>
        <taxon>Verrucomicrobiales</taxon>
        <taxon>Rubritaleaceae</taxon>
        <taxon>Rubritalea</taxon>
    </lineage>
</organism>
<evidence type="ECO:0000256" key="1">
    <source>
        <dbReference type="SAM" id="Phobius"/>
    </source>
</evidence>
<dbReference type="Proteomes" id="UP001597389">
    <property type="component" value="Unassembled WGS sequence"/>
</dbReference>
<keyword evidence="3" id="KW-1185">Reference proteome</keyword>
<evidence type="ECO:0000313" key="2">
    <source>
        <dbReference type="EMBL" id="MFD2159305.1"/>
    </source>
</evidence>
<feature type="transmembrane region" description="Helical" evidence="1">
    <location>
        <begin position="236"/>
        <end position="257"/>
    </location>
</feature>
<accession>A0ABW4ZBN4</accession>
<keyword evidence="1" id="KW-1133">Transmembrane helix</keyword>
<protein>
    <recommendedName>
        <fullName evidence="4">SURF1-like protein</fullName>
    </recommendedName>
</protein>
<sequence>MSKPNTEATGKPTPIAGCTIFLVILGMVSFLAIFAWYQYGQYKTEIINISQKEAKPTPLASLDDKAAISALDAKMGAFERAVKNGDKTQITFTPEEMNLAIARYDKLKPFRGMMSIREITEQTIIADICFEVRAGFEGERFLNGSMTIEPEIAMGSLFPTVTEISPDTGNPVPPKMTREFPTFLFTEYRNDEELAKVFHKLSTVQLSPGLMTIVSDPKIKQPDALPENVDDDVDKALYLFGLLVFMFSTTVAFLLWVRKRKQQAENE</sequence>
<reference evidence="3" key="1">
    <citation type="journal article" date="2019" name="Int. J. Syst. Evol. Microbiol.">
        <title>The Global Catalogue of Microorganisms (GCM) 10K type strain sequencing project: providing services to taxonomists for standard genome sequencing and annotation.</title>
        <authorList>
            <consortium name="The Broad Institute Genomics Platform"/>
            <consortium name="The Broad Institute Genome Sequencing Center for Infectious Disease"/>
            <person name="Wu L."/>
            <person name="Ma J."/>
        </authorList>
    </citation>
    <scope>NUCLEOTIDE SEQUENCE [LARGE SCALE GENOMIC DNA]</scope>
    <source>
        <strain evidence="3">CCUG 57942</strain>
    </source>
</reference>
<name>A0ABW4ZBN4_9BACT</name>
<evidence type="ECO:0000313" key="3">
    <source>
        <dbReference type="Proteomes" id="UP001597389"/>
    </source>
</evidence>
<feature type="transmembrane region" description="Helical" evidence="1">
    <location>
        <begin position="12"/>
        <end position="37"/>
    </location>
</feature>
<comment type="caution">
    <text evidence="2">The sequence shown here is derived from an EMBL/GenBank/DDBJ whole genome shotgun (WGS) entry which is preliminary data.</text>
</comment>